<dbReference type="RefSeq" id="WP_221364496.1">
    <property type="nucleotide sequence ID" value="NZ_JACIEV010000019.1"/>
</dbReference>
<dbReference type="EMBL" id="JACIEV010000019">
    <property type="protein sequence ID" value="MBB4155683.1"/>
    <property type="molecule type" value="Genomic_DNA"/>
</dbReference>
<dbReference type="Pfam" id="PF14106">
    <property type="entry name" value="DUF4279"/>
    <property type="match status" value="1"/>
</dbReference>
<evidence type="ECO:0000313" key="2">
    <source>
        <dbReference type="Proteomes" id="UP000529795"/>
    </source>
</evidence>
<organism evidence="1 2">
    <name type="scientific">Sphingomonas jinjuensis</name>
    <dbReference type="NCBI Taxonomy" id="535907"/>
    <lineage>
        <taxon>Bacteria</taxon>
        <taxon>Pseudomonadati</taxon>
        <taxon>Pseudomonadota</taxon>
        <taxon>Alphaproteobacteria</taxon>
        <taxon>Sphingomonadales</taxon>
        <taxon>Sphingomonadaceae</taxon>
        <taxon>Sphingomonas</taxon>
    </lineage>
</organism>
<name>A0A840F8Y5_9SPHN</name>
<protein>
    <recommendedName>
        <fullName evidence="3">DUF4279 domain-containing protein</fullName>
    </recommendedName>
</protein>
<proteinExistence type="predicted"/>
<dbReference type="Proteomes" id="UP000529795">
    <property type="component" value="Unassembled WGS sequence"/>
</dbReference>
<dbReference type="InterPro" id="IPR025459">
    <property type="entry name" value="DUF4279"/>
</dbReference>
<reference evidence="1 2" key="1">
    <citation type="submission" date="2020-08" db="EMBL/GenBank/DDBJ databases">
        <title>Genomic Encyclopedia of Type Strains, Phase IV (KMG-IV): sequencing the most valuable type-strain genomes for metagenomic binning, comparative biology and taxonomic classification.</title>
        <authorList>
            <person name="Goeker M."/>
        </authorList>
    </citation>
    <scope>NUCLEOTIDE SEQUENCE [LARGE SCALE GENOMIC DNA]</scope>
    <source>
        <strain evidence="1 2">YC6723</strain>
    </source>
</reference>
<keyword evidence="2" id="KW-1185">Reference proteome</keyword>
<sequence length="150" mass="15912">MAASIKSCDEIAMGTLHHSAASIGFYGDDLDPAEITAALGAEPTVGVAKGGEWKTTSGAAKEAASGSWRIEAERCERGDLDGQINGLLDGLSNDLVAWRSFSQRHRGRAFCGLFLNSGNESLTLQPETLLRLGERGLLIDLDIYGSDQAE</sequence>
<comment type="caution">
    <text evidence="1">The sequence shown here is derived from an EMBL/GenBank/DDBJ whole genome shotgun (WGS) entry which is preliminary data.</text>
</comment>
<gene>
    <name evidence="1" type="ORF">GGQ80_003608</name>
</gene>
<evidence type="ECO:0008006" key="3">
    <source>
        <dbReference type="Google" id="ProtNLM"/>
    </source>
</evidence>
<accession>A0A840F8Y5</accession>
<dbReference type="AlphaFoldDB" id="A0A840F8Y5"/>
<evidence type="ECO:0000313" key="1">
    <source>
        <dbReference type="EMBL" id="MBB4155683.1"/>
    </source>
</evidence>